<evidence type="ECO:0000313" key="1">
    <source>
        <dbReference type="EMBL" id="OKH95958.1"/>
    </source>
</evidence>
<reference evidence="1 2" key="1">
    <citation type="submission" date="2015-06" db="EMBL/GenBank/DDBJ databases">
        <title>Cloning and characterization of the uncialamcin biosynthetic gene cluster.</title>
        <authorList>
            <person name="Yan X."/>
            <person name="Huang T."/>
            <person name="Ge H."/>
            <person name="Shen B."/>
        </authorList>
    </citation>
    <scope>NUCLEOTIDE SEQUENCE [LARGE SCALE GENOMIC DNA]</scope>
    <source>
        <strain evidence="1 2">DCA2648</strain>
    </source>
</reference>
<dbReference type="EMBL" id="LFBV01000001">
    <property type="protein sequence ID" value="OKH95958.1"/>
    <property type="molecule type" value="Genomic_DNA"/>
</dbReference>
<dbReference type="Proteomes" id="UP000186455">
    <property type="component" value="Unassembled WGS sequence"/>
</dbReference>
<keyword evidence="2" id="KW-1185">Reference proteome</keyword>
<dbReference type="RefSeq" id="WP_073783742.1">
    <property type="nucleotide sequence ID" value="NZ_CP108638.1"/>
</dbReference>
<comment type="caution">
    <text evidence="1">The sequence shown here is derived from an EMBL/GenBank/DDBJ whole genome shotgun (WGS) entry which is preliminary data.</text>
</comment>
<name>A0A1Q4VDN9_9ACTN</name>
<evidence type="ECO:0000313" key="2">
    <source>
        <dbReference type="Proteomes" id="UP000186455"/>
    </source>
</evidence>
<proteinExistence type="predicted"/>
<sequence length="182" mass="18951">MNFAEPISALFPGASGRIVTALVRHQRAGGERLTLAELSAASSVVVSQLETVLFRLGLLGVLAPRARGEDVRLVTGHLVWRSLEPLLDPRPALLADLRERALRELDPPPPGLTAGGAVADGTATGPSGTLHLSVVAPGDAPAAWVAALEELVARLSTDLGNIVTYSLHTEVDEGPGRVTVLP</sequence>
<gene>
    <name evidence="1" type="ORF">AB852_04500</name>
</gene>
<accession>A0A1Q4VDN9</accession>
<protein>
    <submittedName>
        <fullName evidence="1">Uncharacterized protein</fullName>
    </submittedName>
</protein>
<organism evidence="1 2">
    <name type="scientific">Streptomyces uncialis</name>
    <dbReference type="NCBI Taxonomy" id="1048205"/>
    <lineage>
        <taxon>Bacteria</taxon>
        <taxon>Bacillati</taxon>
        <taxon>Actinomycetota</taxon>
        <taxon>Actinomycetes</taxon>
        <taxon>Kitasatosporales</taxon>
        <taxon>Streptomycetaceae</taxon>
        <taxon>Streptomyces</taxon>
    </lineage>
</organism>
<dbReference type="AlphaFoldDB" id="A0A1Q4VDN9"/>